<dbReference type="AlphaFoldDB" id="A0A3S0ZXC9"/>
<sequence length="135" mass="14941">GWSAWSDWSECSATCGKGKQKRYRTCTEPAPSEKYGQPCHGDQQQAVTCNFCNDVPNTADPVYVSRDQATATADKDPDVSLYIGLCVAVALVLIVVIIIVVFLCRKHNRRRSTFRDLGPDATQSLTEDEKKQKNG</sequence>
<dbReference type="PANTHER" id="PTHR16311">
    <property type="entry name" value="THROMBOSPONDIN TYPE I DOMAIN-CONTAINING 1"/>
    <property type="match status" value="1"/>
</dbReference>
<dbReference type="Gene3D" id="2.20.100.10">
    <property type="entry name" value="Thrombospondin type-1 (TSP1) repeat"/>
    <property type="match status" value="1"/>
</dbReference>
<dbReference type="GO" id="GO:0071944">
    <property type="term" value="C:cell periphery"/>
    <property type="evidence" value="ECO:0007669"/>
    <property type="project" value="TreeGrafter"/>
</dbReference>
<dbReference type="InterPro" id="IPR038877">
    <property type="entry name" value="THSD1"/>
</dbReference>
<dbReference type="InterPro" id="IPR036383">
    <property type="entry name" value="TSP1_rpt_sf"/>
</dbReference>
<dbReference type="OrthoDB" id="6160103at2759"/>
<evidence type="ECO:0000256" key="3">
    <source>
        <dbReference type="SAM" id="Phobius"/>
    </source>
</evidence>
<feature type="region of interest" description="Disordered" evidence="2">
    <location>
        <begin position="115"/>
        <end position="135"/>
    </location>
</feature>
<dbReference type="Pfam" id="PF00090">
    <property type="entry name" value="TSP_1"/>
    <property type="match status" value="1"/>
</dbReference>
<evidence type="ECO:0000256" key="1">
    <source>
        <dbReference type="ARBA" id="ARBA00023157"/>
    </source>
</evidence>
<gene>
    <name evidence="4" type="ORF">EGW08_006840</name>
</gene>
<feature type="transmembrane region" description="Helical" evidence="3">
    <location>
        <begin position="81"/>
        <end position="104"/>
    </location>
</feature>
<keyword evidence="3" id="KW-1133">Transmembrane helix</keyword>
<proteinExistence type="predicted"/>
<dbReference type="Proteomes" id="UP000271974">
    <property type="component" value="Unassembled WGS sequence"/>
</dbReference>
<dbReference type="PROSITE" id="PS50092">
    <property type="entry name" value="TSP1"/>
    <property type="match status" value="1"/>
</dbReference>
<reference evidence="4 5" key="1">
    <citation type="submission" date="2019-01" db="EMBL/GenBank/DDBJ databases">
        <title>A draft genome assembly of the solar-powered sea slug Elysia chlorotica.</title>
        <authorList>
            <person name="Cai H."/>
            <person name="Li Q."/>
            <person name="Fang X."/>
            <person name="Li J."/>
            <person name="Curtis N.E."/>
            <person name="Altenburger A."/>
            <person name="Shibata T."/>
            <person name="Feng M."/>
            <person name="Maeda T."/>
            <person name="Schwartz J.A."/>
            <person name="Shigenobu S."/>
            <person name="Lundholm N."/>
            <person name="Nishiyama T."/>
            <person name="Yang H."/>
            <person name="Hasebe M."/>
            <person name="Li S."/>
            <person name="Pierce S.K."/>
            <person name="Wang J."/>
        </authorList>
    </citation>
    <scope>NUCLEOTIDE SEQUENCE [LARGE SCALE GENOMIC DNA]</scope>
    <source>
        <strain evidence="4">EC2010</strain>
        <tissue evidence="4">Whole organism of an adult</tissue>
    </source>
</reference>
<dbReference type="STRING" id="188477.A0A3S0ZXC9"/>
<dbReference type="InterPro" id="IPR000884">
    <property type="entry name" value="TSP1_rpt"/>
</dbReference>
<organism evidence="4 5">
    <name type="scientific">Elysia chlorotica</name>
    <name type="common">Eastern emerald elysia</name>
    <name type="synonym">Sea slug</name>
    <dbReference type="NCBI Taxonomy" id="188477"/>
    <lineage>
        <taxon>Eukaryota</taxon>
        <taxon>Metazoa</taxon>
        <taxon>Spiralia</taxon>
        <taxon>Lophotrochozoa</taxon>
        <taxon>Mollusca</taxon>
        <taxon>Gastropoda</taxon>
        <taxon>Heterobranchia</taxon>
        <taxon>Euthyneura</taxon>
        <taxon>Panpulmonata</taxon>
        <taxon>Sacoglossa</taxon>
        <taxon>Placobranchoidea</taxon>
        <taxon>Plakobranchidae</taxon>
        <taxon>Elysia</taxon>
    </lineage>
</organism>
<comment type="caution">
    <text evidence="4">The sequence shown here is derived from an EMBL/GenBank/DDBJ whole genome shotgun (WGS) entry which is preliminary data.</text>
</comment>
<dbReference type="SUPFAM" id="SSF82895">
    <property type="entry name" value="TSP-1 type 1 repeat"/>
    <property type="match status" value="1"/>
</dbReference>
<evidence type="ECO:0000313" key="5">
    <source>
        <dbReference type="Proteomes" id="UP000271974"/>
    </source>
</evidence>
<dbReference type="FunFam" id="2.20.100.10:FF:000001">
    <property type="entry name" value="semaphorin-5A isoform X1"/>
    <property type="match status" value="1"/>
</dbReference>
<keyword evidence="5" id="KW-1185">Reference proteome</keyword>
<name>A0A3S0ZXC9_ELYCH</name>
<feature type="non-terminal residue" evidence="4">
    <location>
        <position position="1"/>
    </location>
</feature>
<evidence type="ECO:0000313" key="4">
    <source>
        <dbReference type="EMBL" id="RUS85397.1"/>
    </source>
</evidence>
<keyword evidence="3" id="KW-0472">Membrane</keyword>
<accession>A0A3S0ZXC9</accession>
<dbReference type="EMBL" id="RQTK01000171">
    <property type="protein sequence ID" value="RUS85397.1"/>
    <property type="molecule type" value="Genomic_DNA"/>
</dbReference>
<feature type="non-terminal residue" evidence="4">
    <location>
        <position position="135"/>
    </location>
</feature>
<dbReference type="PANTHER" id="PTHR16311:SF3">
    <property type="entry name" value="THROMBOSPONDIN TYPE-1 DOMAIN-CONTAINING PROTEIN 1"/>
    <property type="match status" value="1"/>
</dbReference>
<dbReference type="SMART" id="SM00209">
    <property type="entry name" value="TSP1"/>
    <property type="match status" value="1"/>
</dbReference>
<keyword evidence="3" id="KW-0812">Transmembrane</keyword>
<evidence type="ECO:0000256" key="2">
    <source>
        <dbReference type="SAM" id="MobiDB-lite"/>
    </source>
</evidence>
<keyword evidence="1" id="KW-1015">Disulfide bond</keyword>
<protein>
    <submittedName>
        <fullName evidence="4">Uncharacterized protein</fullName>
    </submittedName>
</protein>